<dbReference type="InterPro" id="IPR002510">
    <property type="entry name" value="Metalloprtase-TldD/E_N"/>
</dbReference>
<evidence type="ECO:0000256" key="4">
    <source>
        <dbReference type="ARBA" id="ARBA00023049"/>
    </source>
</evidence>
<dbReference type="FunFam" id="3.30.2290.10:FF:000003">
    <property type="entry name" value="Zinc-dependent protease, TldD/PmbA family"/>
    <property type="match status" value="1"/>
</dbReference>
<evidence type="ECO:0000313" key="8">
    <source>
        <dbReference type="Proteomes" id="UP000008190"/>
    </source>
</evidence>
<evidence type="ECO:0000256" key="2">
    <source>
        <dbReference type="ARBA" id="ARBA00022670"/>
    </source>
</evidence>
<dbReference type="SUPFAM" id="SSF111283">
    <property type="entry name" value="Putative modulator of DNA gyrase, PmbA/TldD"/>
    <property type="match status" value="1"/>
</dbReference>
<dbReference type="Gene3D" id="3.30.2290.10">
    <property type="entry name" value="PmbA/TldD superfamily"/>
    <property type="match status" value="1"/>
</dbReference>
<comment type="similarity">
    <text evidence="1">Belongs to the peptidase U62 family.</text>
</comment>
<dbReference type="PANTHER" id="PTHR30624">
    <property type="entry name" value="UNCHARACTERIZED PROTEIN TLDD AND PMBA"/>
    <property type="match status" value="1"/>
</dbReference>
<dbReference type="GO" id="GO:0008237">
    <property type="term" value="F:metallopeptidase activity"/>
    <property type="evidence" value="ECO:0007669"/>
    <property type="project" value="UniProtKB-KW"/>
</dbReference>
<dbReference type="PANTHER" id="PTHR30624:SF10">
    <property type="entry name" value="CONSERVED PROTEIN"/>
    <property type="match status" value="1"/>
</dbReference>
<dbReference type="STRING" id="1127134.NOCYR_3290"/>
<dbReference type="InterPro" id="IPR036059">
    <property type="entry name" value="TldD/PmbA_sf"/>
</dbReference>
<evidence type="ECO:0000259" key="6">
    <source>
        <dbReference type="Pfam" id="PF19289"/>
    </source>
</evidence>
<dbReference type="eggNOG" id="COG0312">
    <property type="taxonomic scope" value="Bacteria"/>
</dbReference>
<evidence type="ECO:0000259" key="5">
    <source>
        <dbReference type="Pfam" id="PF01523"/>
    </source>
</evidence>
<dbReference type="EMBL" id="FO082843">
    <property type="protein sequence ID" value="CCF64055.1"/>
    <property type="molecule type" value="Genomic_DNA"/>
</dbReference>
<evidence type="ECO:0000256" key="3">
    <source>
        <dbReference type="ARBA" id="ARBA00022801"/>
    </source>
</evidence>
<accession>H6QYK5</accession>
<protein>
    <submittedName>
        <fullName evidence="7">Peptidase U62, modulator of DNA gyrase</fullName>
    </submittedName>
</protein>
<gene>
    <name evidence="7" type="primary">tldD</name>
    <name evidence="7" type="ordered locus">NOCYR_3290</name>
</gene>
<reference evidence="7 8" key="1">
    <citation type="journal article" date="2012" name="J. Bacteriol.">
        <title>Genome sequence of the human- and animal-pathogenic strain Nocardia cyriacigeorgica GUH-2.</title>
        <authorList>
            <person name="Zoropogui A."/>
            <person name="Pujic P."/>
            <person name="Normand P."/>
            <person name="Barbe V."/>
            <person name="Beaman B."/>
            <person name="Beaman L."/>
            <person name="Boiron P."/>
            <person name="Colinon C."/>
            <person name="Deredjian A."/>
            <person name="Graindorge A."/>
            <person name="Mangenot S."/>
            <person name="Nazaret S."/>
            <person name="Neto M."/>
            <person name="Petit S."/>
            <person name="Roche D."/>
            <person name="Vallenet D."/>
            <person name="Rodriguez-Nava V."/>
            <person name="Richard Y."/>
            <person name="Cournoyer B."/>
            <person name="Blaha D."/>
        </authorList>
    </citation>
    <scope>NUCLEOTIDE SEQUENCE [LARGE SCALE GENOMIC DNA]</scope>
    <source>
        <strain evidence="7 8">GUH-2</strain>
    </source>
</reference>
<dbReference type="Pfam" id="PF01523">
    <property type="entry name" value="PmbA_TldD_1st"/>
    <property type="match status" value="1"/>
</dbReference>
<keyword evidence="4" id="KW-0482">Metalloprotease</keyword>
<dbReference type="HOGENOM" id="CLU_026425_1_2_11"/>
<organism evidence="7 8">
    <name type="scientific">Nocardia cyriacigeorgica (strain GUH-2)</name>
    <dbReference type="NCBI Taxonomy" id="1127134"/>
    <lineage>
        <taxon>Bacteria</taxon>
        <taxon>Bacillati</taxon>
        <taxon>Actinomycetota</taxon>
        <taxon>Actinomycetes</taxon>
        <taxon>Mycobacteriales</taxon>
        <taxon>Nocardiaceae</taxon>
        <taxon>Nocardia</taxon>
    </lineage>
</organism>
<evidence type="ECO:0000313" key="7">
    <source>
        <dbReference type="EMBL" id="CCF64055.1"/>
    </source>
</evidence>
<dbReference type="GO" id="GO:0005829">
    <property type="term" value="C:cytosol"/>
    <property type="evidence" value="ECO:0007669"/>
    <property type="project" value="TreeGrafter"/>
</dbReference>
<dbReference type="KEGG" id="ncy:NOCYR_3290"/>
<keyword evidence="8" id="KW-1185">Reference proteome</keyword>
<proteinExistence type="inferred from homology"/>
<sequence>MGVVGASTASRFDTTVQARGIRRRLSVAPATVCGVSIPTSGESIGSGRAPHRVDAEFTSLPLVALADAALSAATAAGASHADLRVHRLVTQSIRLRDGRVEAVTDAAELGLAVRVIVDGTWGFASHAALTPESAAEVARRAVTVATTLRALNRERVELADEPRYDGVEWVSAYDLDPFTVPTTDKVALLQEYSQRLSAADGVDHVTASVLQVKEQTFYADTAGSSITQQRVRLHPQLEAITVDSAAGVFETMRTLAAPAGRGWEYVTGADGIWDWAGELARMPEWLAEKVKAPSVVAGPTDLVIDPTNLWLTIHESIGHATEYDRAIGYESAYAGTSFATPDLLGMLRYGSPIMHVTGDRTEPHGLATVGYDDEGVAGQRWDLVRDGLLVGYQLDRVFAPRLGLDRSNGCSYADSPHHVPIQRMANVSLQPDPHRDTSTEELIARVEDGIYIVGDKSWSIDMQRYNFQFTGQRFFRIRDGKLDGQLRDVAYQATTTDFWGAMEAVGGPSTWQLGGAFNCGKAQPGQVAAVSHGCPSILVRGINVLNTRTEAGQ</sequence>
<keyword evidence="3" id="KW-0378">Hydrolase</keyword>
<name>H6QYK5_NOCCG</name>
<dbReference type="GO" id="GO:0006508">
    <property type="term" value="P:proteolysis"/>
    <property type="evidence" value="ECO:0007669"/>
    <property type="project" value="UniProtKB-KW"/>
</dbReference>
<dbReference type="InterPro" id="IPR035068">
    <property type="entry name" value="TldD/PmbA_N"/>
</dbReference>
<dbReference type="AlphaFoldDB" id="H6QYK5"/>
<dbReference type="InterPro" id="IPR045569">
    <property type="entry name" value="Metalloprtase-TldD/E_C"/>
</dbReference>
<dbReference type="Proteomes" id="UP000008190">
    <property type="component" value="Chromosome"/>
</dbReference>
<dbReference type="InterPro" id="IPR051463">
    <property type="entry name" value="Peptidase_U62_metallo"/>
</dbReference>
<evidence type="ECO:0000256" key="1">
    <source>
        <dbReference type="ARBA" id="ARBA00005836"/>
    </source>
</evidence>
<feature type="domain" description="Metalloprotease TldD/E N-terminal" evidence="5">
    <location>
        <begin position="81"/>
        <end position="145"/>
    </location>
</feature>
<keyword evidence="2" id="KW-0645">Protease</keyword>
<feature type="domain" description="Metalloprotease TldD/E C-terminal" evidence="6">
    <location>
        <begin position="300"/>
        <end position="544"/>
    </location>
</feature>
<dbReference type="Pfam" id="PF19289">
    <property type="entry name" value="PmbA_TldD_3rd"/>
    <property type="match status" value="1"/>
</dbReference>